<name>A0A5N1IDA2_LACJE</name>
<evidence type="ECO:0000313" key="4">
    <source>
        <dbReference type="EMBL" id="KAA9323338.1"/>
    </source>
</evidence>
<evidence type="ECO:0000313" key="6">
    <source>
        <dbReference type="Proteomes" id="UP000327236"/>
    </source>
</evidence>
<sequence>MYKNADPRLTYFVLNRVDLAKKQEQVLTRLYQPLIGPVAMSLYLTLVDDYQHVPIKSQGKRLYQLQEILDIKLEDIFKSLHKLEATGLVKTFHGEMLGVGDYLAFQLIDIPEASEFFKTLLLSSLLLEKVGTTRFQSLNKEFNPTLPGFIKDGRDVSADFFDVFRLSAEKAINPDEQVLNAANLADQKAADLVKDKMSPIDWNFVKELFSKYGISANEVDSHAGQMAQLMHFYGLSEQDFVNQVATTIIAGQDQLNIKQMQYRLNELATQNHSQKQIAQAFKRGNVQNNSPVSLNQSERELLEMAQSLSPLKFLETLKSQKGGFVTYNERNVIRRLQLNYNLPDAWVNILIKTCLDYDSVLSDNITGRIANSWLQHQVTTPEAALKFTREWQKRKANNFSKKRVEKGTNWKKKIAQDKIDKKGGTSSADDQDLSEIMKNLQKFDPKD</sequence>
<reference evidence="4 6" key="1">
    <citation type="submission" date="2019-09" db="EMBL/GenBank/DDBJ databases">
        <title>Draft genome sequence assemblies of isolates from the urinary tract.</title>
        <authorList>
            <person name="Mores C.R."/>
            <person name="Putonti C."/>
            <person name="Wolfe A.J."/>
        </authorList>
    </citation>
    <scope>NUCLEOTIDE SEQUENCE [LARGE SCALE GENOMIC DNA]</scope>
    <source>
        <strain evidence="4 6">UMB246</strain>
    </source>
</reference>
<feature type="domain" description="Replicative helicase loading/DNA remodeling protein DnaB N-terminal winged helix" evidence="3">
    <location>
        <begin position="9"/>
        <end position="265"/>
    </location>
</feature>
<evidence type="ECO:0000259" key="2">
    <source>
        <dbReference type="Pfam" id="PF07261"/>
    </source>
</evidence>
<keyword evidence="7" id="KW-1185">Reference proteome</keyword>
<dbReference type="Proteomes" id="UP000327236">
    <property type="component" value="Unassembled WGS sequence"/>
</dbReference>
<dbReference type="Pfam" id="PF25888">
    <property type="entry name" value="WHD_DnaB"/>
    <property type="match status" value="1"/>
</dbReference>
<dbReference type="OrthoDB" id="2082007at2"/>
<dbReference type="EMBL" id="JBBVUL010000012">
    <property type="protein sequence ID" value="MEL0565591.1"/>
    <property type="molecule type" value="Genomic_DNA"/>
</dbReference>
<proteinExistence type="inferred from homology"/>
<dbReference type="Pfam" id="PF07261">
    <property type="entry name" value="DnaB_2"/>
    <property type="match status" value="1"/>
</dbReference>
<accession>A0A5N1IDA2</accession>
<evidence type="ECO:0000259" key="3">
    <source>
        <dbReference type="Pfam" id="PF25888"/>
    </source>
</evidence>
<dbReference type="KEGG" id="lje:BUE77_06445"/>
<protein>
    <submittedName>
        <fullName evidence="5">DnaD domain protein</fullName>
    </submittedName>
    <submittedName>
        <fullName evidence="4">Replication initiation protein</fullName>
    </submittedName>
</protein>
<gene>
    <name evidence="5" type="ORF">AAC431_06605</name>
    <name evidence="4" type="ORF">F6H94_03010</name>
</gene>
<dbReference type="AlphaFoldDB" id="A0A5N1IDA2"/>
<comment type="caution">
    <text evidence="4">The sequence shown here is derived from an EMBL/GenBank/DDBJ whole genome shotgun (WGS) entry which is preliminary data.</text>
</comment>
<evidence type="ECO:0000256" key="1">
    <source>
        <dbReference type="ARBA" id="ARBA00093462"/>
    </source>
</evidence>
<dbReference type="EMBL" id="VYWW01000009">
    <property type="protein sequence ID" value="KAA9323338.1"/>
    <property type="molecule type" value="Genomic_DNA"/>
</dbReference>
<comment type="similarity">
    <text evidence="1">Belongs to the DnaB/DnaD family.</text>
</comment>
<evidence type="ECO:0000313" key="5">
    <source>
        <dbReference type="EMBL" id="MEL0565591.1"/>
    </source>
</evidence>
<dbReference type="RefSeq" id="WP_006588274.1">
    <property type="nucleotide sequence ID" value="NZ_CATOUV010000001.1"/>
</dbReference>
<organism evidence="4 6">
    <name type="scientific">Lactobacillus jensenii</name>
    <dbReference type="NCBI Taxonomy" id="109790"/>
    <lineage>
        <taxon>Bacteria</taxon>
        <taxon>Bacillati</taxon>
        <taxon>Bacillota</taxon>
        <taxon>Bacilli</taxon>
        <taxon>Lactobacillales</taxon>
        <taxon>Lactobacillaceae</taxon>
        <taxon>Lactobacillus</taxon>
    </lineage>
</organism>
<evidence type="ECO:0000313" key="7">
    <source>
        <dbReference type="Proteomes" id="UP001385848"/>
    </source>
</evidence>
<dbReference type="InterPro" id="IPR006343">
    <property type="entry name" value="DnaB/C_C"/>
</dbReference>
<dbReference type="GeneID" id="31743352"/>
<dbReference type="InterPro" id="IPR058660">
    <property type="entry name" value="WHD_DnaB"/>
</dbReference>
<dbReference type="Proteomes" id="UP001385848">
    <property type="component" value="Unassembled WGS sequence"/>
</dbReference>
<reference evidence="5 7" key="2">
    <citation type="submission" date="2024-04" db="EMBL/GenBank/DDBJ databases">
        <title>Three lactobacilli isolated from voided urine samples from females with type 2 diabetes.</title>
        <authorList>
            <person name="Kula A."/>
            <person name="Stegman N."/>
            <person name="Putonti C."/>
        </authorList>
    </citation>
    <scope>NUCLEOTIDE SEQUENCE [LARGE SCALE GENOMIC DNA]</scope>
    <source>
        <strain evidence="5 7">1855</strain>
    </source>
</reference>
<feature type="domain" description="DnaB/C C-terminal" evidence="2">
    <location>
        <begin position="315"/>
        <end position="386"/>
    </location>
</feature>